<dbReference type="CTD" id="20241739"/>
<sequence>MDTLCLGACLVKYNKVMKEAANQNISNNLTAPSLSFKDLLQLLHLTCLDLRLDSNDNPKPREEPINRIDQAALKHDILYRDHTDLESRHKVDQQMINENPTFKEKVERAIVTRLLKSKIKLGMGIKNSEKLKT</sequence>
<evidence type="ECO:0000313" key="2">
    <source>
        <dbReference type="EMBL" id="ESP03441.1"/>
    </source>
</evidence>
<feature type="domain" description="Phospholipase A2-like" evidence="1">
    <location>
        <begin position="62"/>
        <end position="116"/>
    </location>
</feature>
<dbReference type="HOGENOM" id="CLU_1909046_0_0_1"/>
<dbReference type="Pfam" id="PF08398">
    <property type="entry name" value="Phospholip_A2_4"/>
    <property type="match status" value="1"/>
</dbReference>
<dbReference type="AlphaFoldDB" id="V4B7A6"/>
<dbReference type="RefSeq" id="XP_009045821.1">
    <property type="nucleotide sequence ID" value="XM_009047573.1"/>
</dbReference>
<dbReference type="GO" id="GO:0005198">
    <property type="term" value="F:structural molecule activity"/>
    <property type="evidence" value="ECO:0007669"/>
    <property type="project" value="InterPro"/>
</dbReference>
<accession>V4B7A6</accession>
<name>V4B7A6_LOTGI</name>
<organism evidence="2 3">
    <name type="scientific">Lottia gigantea</name>
    <name type="common">Giant owl limpet</name>
    <dbReference type="NCBI Taxonomy" id="225164"/>
    <lineage>
        <taxon>Eukaryota</taxon>
        <taxon>Metazoa</taxon>
        <taxon>Spiralia</taxon>
        <taxon>Lophotrochozoa</taxon>
        <taxon>Mollusca</taxon>
        <taxon>Gastropoda</taxon>
        <taxon>Patellogastropoda</taxon>
        <taxon>Lottioidea</taxon>
        <taxon>Lottiidae</taxon>
        <taxon>Lottia</taxon>
    </lineage>
</organism>
<proteinExistence type="predicted"/>
<evidence type="ECO:0000313" key="3">
    <source>
        <dbReference type="Proteomes" id="UP000030746"/>
    </source>
</evidence>
<gene>
    <name evidence="2" type="ORF">LOTGIDRAFT_171381</name>
</gene>
<dbReference type="OrthoDB" id="8034187at2759"/>
<keyword evidence="3" id="KW-1185">Reference proteome</keyword>
<dbReference type="InterPro" id="IPR013607">
    <property type="entry name" value="Phospholipase_A2-like"/>
</dbReference>
<evidence type="ECO:0000259" key="1">
    <source>
        <dbReference type="Pfam" id="PF08398"/>
    </source>
</evidence>
<dbReference type="EMBL" id="KB200010">
    <property type="protein sequence ID" value="ESP03441.1"/>
    <property type="molecule type" value="Genomic_DNA"/>
</dbReference>
<dbReference type="GeneID" id="20241739"/>
<reference evidence="2 3" key="1">
    <citation type="journal article" date="2013" name="Nature">
        <title>Insights into bilaterian evolution from three spiralian genomes.</title>
        <authorList>
            <person name="Simakov O."/>
            <person name="Marletaz F."/>
            <person name="Cho S.J."/>
            <person name="Edsinger-Gonzales E."/>
            <person name="Havlak P."/>
            <person name="Hellsten U."/>
            <person name="Kuo D.H."/>
            <person name="Larsson T."/>
            <person name="Lv J."/>
            <person name="Arendt D."/>
            <person name="Savage R."/>
            <person name="Osoegawa K."/>
            <person name="de Jong P."/>
            <person name="Grimwood J."/>
            <person name="Chapman J.A."/>
            <person name="Shapiro H."/>
            <person name="Aerts A."/>
            <person name="Otillar R.P."/>
            <person name="Terry A.Y."/>
            <person name="Boore J.L."/>
            <person name="Grigoriev I.V."/>
            <person name="Lindberg D.R."/>
            <person name="Seaver E.C."/>
            <person name="Weisblat D.A."/>
            <person name="Putnam N.H."/>
            <person name="Rokhsar D.S."/>
        </authorList>
    </citation>
    <scope>NUCLEOTIDE SEQUENCE [LARGE SCALE GENOMIC DNA]</scope>
</reference>
<dbReference type="KEGG" id="lgi:LOTGIDRAFT_171381"/>
<dbReference type="Proteomes" id="UP000030746">
    <property type="component" value="Unassembled WGS sequence"/>
</dbReference>
<protein>
    <recommendedName>
        <fullName evidence="1">Phospholipase A2-like domain-containing protein</fullName>
    </recommendedName>
</protein>